<keyword evidence="1" id="KW-0460">Magnesium</keyword>
<dbReference type="Proteomes" id="UP000306630">
    <property type="component" value="Unassembled WGS sequence"/>
</dbReference>
<dbReference type="PANTHER" id="PTHR16222:SF12">
    <property type="entry name" value="ADP-RIBOSYLGLYCOHYDROLASE-RELATED"/>
    <property type="match status" value="1"/>
</dbReference>
<feature type="binding site" evidence="1">
    <location>
        <position position="34"/>
    </location>
    <ligand>
        <name>Mg(2+)</name>
        <dbReference type="ChEBI" id="CHEBI:18420"/>
        <label>1</label>
    </ligand>
</feature>
<keyword evidence="2" id="KW-0378">Hydrolase</keyword>
<dbReference type="AlphaFoldDB" id="A0A4V3RUA7"/>
<evidence type="ECO:0000313" key="2">
    <source>
        <dbReference type="EMBL" id="TGY74179.1"/>
    </source>
</evidence>
<reference evidence="2 3" key="1">
    <citation type="submission" date="2019-04" db="EMBL/GenBank/DDBJ databases">
        <title>Microbes associate with the intestines of laboratory mice.</title>
        <authorList>
            <person name="Navarre W."/>
            <person name="Wong E."/>
            <person name="Huang K."/>
            <person name="Tropini C."/>
            <person name="Ng K."/>
            <person name="Yu B."/>
        </authorList>
    </citation>
    <scope>NUCLEOTIDE SEQUENCE [LARGE SCALE GENOMIC DNA]</scope>
    <source>
        <strain evidence="2 3">NM06_A21</strain>
    </source>
</reference>
<feature type="binding site" evidence="1">
    <location>
        <position position="36"/>
    </location>
    <ligand>
        <name>Mg(2+)</name>
        <dbReference type="ChEBI" id="CHEBI:18420"/>
        <label>1</label>
    </ligand>
</feature>
<organism evidence="2 3">
    <name type="scientific">Muribaculum intestinale</name>
    <dbReference type="NCBI Taxonomy" id="1796646"/>
    <lineage>
        <taxon>Bacteria</taxon>
        <taxon>Pseudomonadati</taxon>
        <taxon>Bacteroidota</taxon>
        <taxon>Bacteroidia</taxon>
        <taxon>Bacteroidales</taxon>
        <taxon>Muribaculaceae</taxon>
        <taxon>Muribaculum</taxon>
    </lineage>
</organism>
<feature type="binding site" evidence="1">
    <location>
        <position position="210"/>
    </location>
    <ligand>
        <name>Mg(2+)</name>
        <dbReference type="ChEBI" id="CHEBI:18420"/>
        <label>1</label>
    </ligand>
</feature>
<name>A0A4V3RUA7_9BACT</name>
<dbReference type="InterPro" id="IPR036705">
    <property type="entry name" value="Ribosyl_crysJ1_sf"/>
</dbReference>
<feature type="binding site" evidence="1">
    <location>
        <position position="213"/>
    </location>
    <ligand>
        <name>Mg(2+)</name>
        <dbReference type="ChEBI" id="CHEBI:18420"/>
        <label>1</label>
    </ligand>
</feature>
<accession>A0A4V3RUA7</accession>
<evidence type="ECO:0000313" key="3">
    <source>
        <dbReference type="Proteomes" id="UP000306630"/>
    </source>
</evidence>
<dbReference type="InterPro" id="IPR005502">
    <property type="entry name" value="Ribosyl_crysJ1"/>
</dbReference>
<dbReference type="GO" id="GO:0016787">
    <property type="term" value="F:hydrolase activity"/>
    <property type="evidence" value="ECO:0007669"/>
    <property type="project" value="UniProtKB-KW"/>
</dbReference>
<protein>
    <submittedName>
        <fullName evidence="2">ADP-ribosylglycohydrolase</fullName>
    </submittedName>
</protein>
<dbReference type="EMBL" id="SRYD01000024">
    <property type="protein sequence ID" value="TGY74179.1"/>
    <property type="molecule type" value="Genomic_DNA"/>
</dbReference>
<comment type="caution">
    <text evidence="2">The sequence shown here is derived from an EMBL/GenBank/DDBJ whole genome shotgun (WGS) entry which is preliminary data.</text>
</comment>
<dbReference type="RefSeq" id="WP_135993168.1">
    <property type="nucleotide sequence ID" value="NZ_SRYD01000024.1"/>
</dbReference>
<dbReference type="Gene3D" id="1.10.4080.10">
    <property type="entry name" value="ADP-ribosylation/Crystallin J1"/>
    <property type="match status" value="1"/>
</dbReference>
<feature type="binding site" evidence="1">
    <location>
        <position position="212"/>
    </location>
    <ligand>
        <name>Mg(2+)</name>
        <dbReference type="ChEBI" id="CHEBI:18420"/>
        <label>1</label>
    </ligand>
</feature>
<dbReference type="SUPFAM" id="SSF101478">
    <property type="entry name" value="ADP-ribosylglycohydrolase"/>
    <property type="match status" value="1"/>
</dbReference>
<evidence type="ECO:0000256" key="1">
    <source>
        <dbReference type="PIRSR" id="PIRSR605502-1"/>
    </source>
</evidence>
<dbReference type="Pfam" id="PF03747">
    <property type="entry name" value="ADP_ribosyl_GH"/>
    <property type="match status" value="2"/>
</dbReference>
<proteinExistence type="predicted"/>
<dbReference type="InterPro" id="IPR050792">
    <property type="entry name" value="ADP-ribosylglycohydrolase"/>
</dbReference>
<keyword evidence="1" id="KW-0479">Metal-binding</keyword>
<dbReference type="GO" id="GO:0046872">
    <property type="term" value="F:metal ion binding"/>
    <property type="evidence" value="ECO:0007669"/>
    <property type="project" value="UniProtKB-KW"/>
</dbReference>
<comment type="cofactor">
    <cofactor evidence="1">
        <name>Mg(2+)</name>
        <dbReference type="ChEBI" id="CHEBI:18420"/>
    </cofactor>
    <text evidence="1">Binds 2 magnesium ions per subunit.</text>
</comment>
<dbReference type="PANTHER" id="PTHR16222">
    <property type="entry name" value="ADP-RIBOSYLGLYCOHYDROLASE"/>
    <property type="match status" value="1"/>
</dbReference>
<feature type="binding site" evidence="1">
    <location>
        <position position="35"/>
    </location>
    <ligand>
        <name>Mg(2+)</name>
        <dbReference type="ChEBI" id="CHEBI:18420"/>
        <label>1</label>
    </ligand>
</feature>
<gene>
    <name evidence="2" type="ORF">E5333_07070</name>
</gene>
<sequence>MIGAIIGDIAGSRFEFNNTRDYNFQLFHKDCSYTDDTICTVAVADAILRGISYEDSLTEWCRKYPHPMGGYGGKFAQWVKLNPGCRKAYDSFGNGAAMRVSPVAWAFNDSSEVMRNAMASAECTHNHQEGIIGAIATAELIFVYRESPMAGEFVNLIGGLYYGRDWENNLPRPGVFDETCQGCVPLAFHIIKQSSSFEDAIRKAVSYGGDSDTLAAIVGSIAEARWEIPIEMQKQAMNMLPRDMLKVVINFNQRFR</sequence>